<comment type="caution">
    <text evidence="2">The sequence shown here is derived from an EMBL/GenBank/DDBJ whole genome shotgun (WGS) entry which is preliminary data.</text>
</comment>
<dbReference type="EMBL" id="MCFJ01000001">
    <property type="protein sequence ID" value="ORY72115.1"/>
    <property type="molecule type" value="Genomic_DNA"/>
</dbReference>
<dbReference type="OrthoDB" id="10256524at2759"/>
<dbReference type="Proteomes" id="UP000193689">
    <property type="component" value="Unassembled WGS sequence"/>
</dbReference>
<name>A0A1Y2EMR1_9PEZI</name>
<protein>
    <submittedName>
        <fullName evidence="2">Uncharacterized protein</fullName>
    </submittedName>
</protein>
<dbReference type="RefSeq" id="XP_040721707.1">
    <property type="nucleotide sequence ID" value="XM_040857928.1"/>
</dbReference>
<dbReference type="GeneID" id="63774140"/>
<reference evidence="2 3" key="1">
    <citation type="submission" date="2016-07" db="EMBL/GenBank/DDBJ databases">
        <title>Pervasive Adenine N6-methylation of Active Genes in Fungi.</title>
        <authorList>
            <consortium name="DOE Joint Genome Institute"/>
            <person name="Mondo S.J."/>
            <person name="Dannebaum R.O."/>
            <person name="Kuo R.C."/>
            <person name="Labutti K."/>
            <person name="Haridas S."/>
            <person name="Kuo A."/>
            <person name="Salamov A."/>
            <person name="Ahrendt S.R."/>
            <person name="Lipzen A."/>
            <person name="Sullivan W."/>
            <person name="Andreopoulos W.B."/>
            <person name="Clum A."/>
            <person name="Lindquist E."/>
            <person name="Daum C."/>
            <person name="Ramamoorthy G.K."/>
            <person name="Gryganskyi A."/>
            <person name="Culley D."/>
            <person name="Magnuson J.K."/>
            <person name="James T.Y."/>
            <person name="O'Malley M.A."/>
            <person name="Stajich J.E."/>
            <person name="Spatafora J.W."/>
            <person name="Visel A."/>
            <person name="Grigoriev I.V."/>
        </authorList>
    </citation>
    <scope>NUCLEOTIDE SEQUENCE [LARGE SCALE GENOMIC DNA]</scope>
    <source>
        <strain evidence="2 3">CBS 129021</strain>
    </source>
</reference>
<evidence type="ECO:0000313" key="3">
    <source>
        <dbReference type="Proteomes" id="UP000193689"/>
    </source>
</evidence>
<feature type="signal peptide" evidence="1">
    <location>
        <begin position="1"/>
        <end position="22"/>
    </location>
</feature>
<accession>A0A1Y2EMR1</accession>
<evidence type="ECO:0000313" key="2">
    <source>
        <dbReference type="EMBL" id="ORY72115.1"/>
    </source>
</evidence>
<dbReference type="InParanoid" id="A0A1Y2EMR1"/>
<gene>
    <name evidence="2" type="ORF">BCR38DRAFT_405120</name>
</gene>
<organism evidence="2 3">
    <name type="scientific">Pseudomassariella vexata</name>
    <dbReference type="NCBI Taxonomy" id="1141098"/>
    <lineage>
        <taxon>Eukaryota</taxon>
        <taxon>Fungi</taxon>
        <taxon>Dikarya</taxon>
        <taxon>Ascomycota</taxon>
        <taxon>Pezizomycotina</taxon>
        <taxon>Sordariomycetes</taxon>
        <taxon>Xylariomycetidae</taxon>
        <taxon>Amphisphaeriales</taxon>
        <taxon>Pseudomassariaceae</taxon>
        <taxon>Pseudomassariella</taxon>
    </lineage>
</organism>
<proteinExistence type="predicted"/>
<evidence type="ECO:0000256" key="1">
    <source>
        <dbReference type="SAM" id="SignalP"/>
    </source>
</evidence>
<dbReference type="AlphaFoldDB" id="A0A1Y2EMR1"/>
<keyword evidence="3" id="KW-1185">Reference proteome</keyword>
<keyword evidence="1" id="KW-0732">Signal</keyword>
<feature type="chain" id="PRO_5012553551" evidence="1">
    <location>
        <begin position="23"/>
        <end position="214"/>
    </location>
</feature>
<sequence length="214" mass="23287">MGARLRVRIHWLLVILVDMAVRNPGSDNKYAGDLYSTTQVPSVGFLTTTGAVSSCTSAKSLVYIIDTYSDAVATFENYEMDGGYRAYKLFLDDSTYSSSPQFVGCLTDYYSAYGPLPTWLLGSLGGCTILSDTSMASPRTPSHQGAPYSDYLQYYLEPVKLPSTAPPILLPQLSPGSSEWFYSPSHPLTVPYLTNGPFSGGYIEVTSTSEANEE</sequence>